<evidence type="ECO:0000259" key="7">
    <source>
        <dbReference type="Pfam" id="PF00892"/>
    </source>
</evidence>
<feature type="transmembrane region" description="Helical" evidence="6">
    <location>
        <begin position="185"/>
        <end position="205"/>
    </location>
</feature>
<keyword evidence="5 6" id="KW-0472">Membrane</keyword>
<feature type="transmembrane region" description="Helical" evidence="6">
    <location>
        <begin position="249"/>
        <end position="268"/>
    </location>
</feature>
<keyword evidence="9" id="KW-1185">Reference proteome</keyword>
<evidence type="ECO:0000256" key="2">
    <source>
        <dbReference type="ARBA" id="ARBA00007362"/>
    </source>
</evidence>
<dbReference type="Pfam" id="PF00892">
    <property type="entry name" value="EamA"/>
    <property type="match status" value="2"/>
</dbReference>
<feature type="transmembrane region" description="Helical" evidence="6">
    <location>
        <begin position="274"/>
        <end position="292"/>
    </location>
</feature>
<evidence type="ECO:0000313" key="9">
    <source>
        <dbReference type="Proteomes" id="UP000756860"/>
    </source>
</evidence>
<sequence>MHDNRQNLAGYLALGGAASIWGGMYVVSKYALDFIPPFTLLWLRYLVGFAVLWALVVRTGLAQPFSRDRRTFMTIGFIGYFVSVGLQFIGTRLSSAHMGAILTSASPAFIIIFARTMLGERLNLRKIASVAMATAGVLIVVGLEGGGSGNRVLLGNIALLGAAVTWAILSVLARRASITYSPLVITTYAIFWGGLFTTPAMVLEWQFVPVTGLDRPLLWLAVLYLGVVATAGAFFLWNKGLQLVEASVGSVFFFLQPVVGAFLGWLILGEHLGASFFIGGAVILAAVLLVSIPSKAGKVLKGNREG</sequence>
<feature type="domain" description="EamA" evidence="7">
    <location>
        <begin position="154"/>
        <end position="291"/>
    </location>
</feature>
<comment type="caution">
    <text evidence="8">The sequence shown here is derived from an EMBL/GenBank/DDBJ whole genome shotgun (WGS) entry which is preliminary data.</text>
</comment>
<keyword evidence="4 6" id="KW-1133">Transmembrane helix</keyword>
<feature type="transmembrane region" description="Helical" evidence="6">
    <location>
        <begin position="127"/>
        <end position="146"/>
    </location>
</feature>
<feature type="transmembrane region" description="Helical" evidence="6">
    <location>
        <begin position="217"/>
        <end position="237"/>
    </location>
</feature>
<feature type="transmembrane region" description="Helical" evidence="6">
    <location>
        <begin position="39"/>
        <end position="59"/>
    </location>
</feature>
<protein>
    <submittedName>
        <fullName evidence="8">EamA family transporter</fullName>
    </submittedName>
</protein>
<dbReference type="Proteomes" id="UP000756860">
    <property type="component" value="Unassembled WGS sequence"/>
</dbReference>
<dbReference type="InterPro" id="IPR050638">
    <property type="entry name" value="AA-Vitamin_Transporters"/>
</dbReference>
<feature type="transmembrane region" description="Helical" evidence="6">
    <location>
        <begin position="7"/>
        <end position="27"/>
    </location>
</feature>
<proteinExistence type="inferred from homology"/>
<evidence type="ECO:0000256" key="5">
    <source>
        <dbReference type="ARBA" id="ARBA00023136"/>
    </source>
</evidence>
<reference evidence="8 9" key="1">
    <citation type="submission" date="2021-05" db="EMBL/GenBank/DDBJ databases">
        <title>The draft genome of Geobacter luticola JCM 17780.</title>
        <authorList>
            <person name="Xu Z."/>
            <person name="Masuda Y."/>
            <person name="Itoh H."/>
            <person name="Senoo K."/>
        </authorList>
    </citation>
    <scope>NUCLEOTIDE SEQUENCE [LARGE SCALE GENOMIC DNA]</scope>
    <source>
        <strain evidence="8 9">JCM 17780</strain>
    </source>
</reference>
<name>A0ABS5S9D3_9BACT</name>
<gene>
    <name evidence="8" type="ORF">KI810_02880</name>
</gene>
<feature type="transmembrane region" description="Helical" evidence="6">
    <location>
        <begin position="71"/>
        <end position="90"/>
    </location>
</feature>
<evidence type="ECO:0000256" key="4">
    <source>
        <dbReference type="ARBA" id="ARBA00022989"/>
    </source>
</evidence>
<feature type="domain" description="EamA" evidence="7">
    <location>
        <begin position="9"/>
        <end position="141"/>
    </location>
</feature>
<feature type="transmembrane region" description="Helical" evidence="6">
    <location>
        <begin position="96"/>
        <end position="115"/>
    </location>
</feature>
<comment type="similarity">
    <text evidence="2">Belongs to the EamA transporter family.</text>
</comment>
<accession>A0ABS5S9D3</accession>
<dbReference type="RefSeq" id="WP_214173964.1">
    <property type="nucleotide sequence ID" value="NZ_JAHCVK010000001.1"/>
</dbReference>
<organism evidence="8 9">
    <name type="scientific">Geomobilimonas luticola</name>
    <dbReference type="NCBI Taxonomy" id="1114878"/>
    <lineage>
        <taxon>Bacteria</taxon>
        <taxon>Pseudomonadati</taxon>
        <taxon>Thermodesulfobacteriota</taxon>
        <taxon>Desulfuromonadia</taxon>
        <taxon>Geobacterales</taxon>
        <taxon>Geobacteraceae</taxon>
        <taxon>Geomobilimonas</taxon>
    </lineage>
</organism>
<evidence type="ECO:0000256" key="1">
    <source>
        <dbReference type="ARBA" id="ARBA00004141"/>
    </source>
</evidence>
<dbReference type="SUPFAM" id="SSF103481">
    <property type="entry name" value="Multidrug resistance efflux transporter EmrE"/>
    <property type="match status" value="2"/>
</dbReference>
<evidence type="ECO:0000313" key="8">
    <source>
        <dbReference type="EMBL" id="MBT0651985.1"/>
    </source>
</evidence>
<comment type="subcellular location">
    <subcellularLocation>
        <location evidence="1">Membrane</location>
        <topology evidence="1">Multi-pass membrane protein</topology>
    </subcellularLocation>
</comment>
<dbReference type="InterPro" id="IPR000620">
    <property type="entry name" value="EamA_dom"/>
</dbReference>
<keyword evidence="3 6" id="KW-0812">Transmembrane</keyword>
<evidence type="ECO:0000256" key="3">
    <source>
        <dbReference type="ARBA" id="ARBA00022692"/>
    </source>
</evidence>
<dbReference type="EMBL" id="JAHCVK010000001">
    <property type="protein sequence ID" value="MBT0651985.1"/>
    <property type="molecule type" value="Genomic_DNA"/>
</dbReference>
<dbReference type="PANTHER" id="PTHR32322:SF2">
    <property type="entry name" value="EAMA DOMAIN-CONTAINING PROTEIN"/>
    <property type="match status" value="1"/>
</dbReference>
<evidence type="ECO:0000256" key="6">
    <source>
        <dbReference type="SAM" id="Phobius"/>
    </source>
</evidence>
<dbReference type="PANTHER" id="PTHR32322">
    <property type="entry name" value="INNER MEMBRANE TRANSPORTER"/>
    <property type="match status" value="1"/>
</dbReference>
<dbReference type="InterPro" id="IPR037185">
    <property type="entry name" value="EmrE-like"/>
</dbReference>
<feature type="transmembrane region" description="Helical" evidence="6">
    <location>
        <begin position="152"/>
        <end position="173"/>
    </location>
</feature>